<keyword evidence="6" id="KW-1185">Reference proteome</keyword>
<dbReference type="GO" id="GO:0009103">
    <property type="term" value="P:lipopolysaccharide biosynthetic process"/>
    <property type="evidence" value="ECO:0007669"/>
    <property type="project" value="TreeGrafter"/>
</dbReference>
<keyword evidence="1" id="KW-0328">Glycosyltransferase</keyword>
<dbReference type="Proteomes" id="UP000001937">
    <property type="component" value="Chromosome"/>
</dbReference>
<dbReference type="RefSeq" id="WP_011435173.1">
    <property type="nucleotide sequence ID" value="NC_007777.1"/>
</dbReference>
<dbReference type="PANTHER" id="PTHR46401:SF2">
    <property type="entry name" value="GLYCOSYLTRANSFERASE WBBK-RELATED"/>
    <property type="match status" value="1"/>
</dbReference>
<evidence type="ECO:0000259" key="3">
    <source>
        <dbReference type="Pfam" id="PF00534"/>
    </source>
</evidence>
<gene>
    <name evidence="5" type="ordered locus">Francci3_0720</name>
</gene>
<evidence type="ECO:0000313" key="6">
    <source>
        <dbReference type="Proteomes" id="UP000001937"/>
    </source>
</evidence>
<sequence length="408" mass="43638">MRVVLDGTPLLGQRTGVGRYTEHLLTGLARLATEPGREAGAGWELAATAFTWRGLDELPGALPAGVRTAARRAPARLLQDAWARSEYPPVEWLTGPADVVHATNFVLPPLRRARGVLTIHDLSYLRTPDTVTAASARYSDLVPRGLRRASAVLTPSRAVADEVVTAYRLDPALVTPTPLGVDDAWFTTAKPSLAWRRARGLPERYLLFVGSVEPRKNLPALLEAVRRLHAAKIDAPPLVLVGPPGWGPALDLANLPSDAVVVAGYLDSEALRMTVAGASVLCFPSRYEGFGLPPLEALAAGTPVVAADIPTVREVTAALVDVAAPACRSPEQTPGQAPGLTITRSTSPVRLVRQTDRDSFADDLAEAILELLDSPGDTDAGRAHARTFTWRRTAQLTAAVYRRVSELP</sequence>
<dbReference type="PANTHER" id="PTHR46401">
    <property type="entry name" value="GLYCOSYLTRANSFERASE WBBK-RELATED"/>
    <property type="match status" value="1"/>
</dbReference>
<feature type="domain" description="Glycosyl transferase family 1" evidence="3">
    <location>
        <begin position="202"/>
        <end position="318"/>
    </location>
</feature>
<dbReference type="PhylomeDB" id="Q2JF38"/>
<protein>
    <submittedName>
        <fullName evidence="5">Glycosyl transferase, group 1</fullName>
    </submittedName>
</protein>
<keyword evidence="2 5" id="KW-0808">Transferase</keyword>
<dbReference type="OrthoDB" id="9801609at2"/>
<dbReference type="AlphaFoldDB" id="Q2JF38"/>
<organism evidence="5 6">
    <name type="scientific">Frankia casuarinae (strain DSM 45818 / CECT 9043 / HFP020203 / CcI3)</name>
    <dbReference type="NCBI Taxonomy" id="106370"/>
    <lineage>
        <taxon>Bacteria</taxon>
        <taxon>Bacillati</taxon>
        <taxon>Actinomycetota</taxon>
        <taxon>Actinomycetes</taxon>
        <taxon>Frankiales</taxon>
        <taxon>Frankiaceae</taxon>
        <taxon>Frankia</taxon>
    </lineage>
</organism>
<dbReference type="Pfam" id="PF00534">
    <property type="entry name" value="Glycos_transf_1"/>
    <property type="match status" value="1"/>
</dbReference>
<feature type="domain" description="Glycosyltransferase subfamily 4-like N-terminal" evidence="4">
    <location>
        <begin position="16"/>
        <end position="184"/>
    </location>
</feature>
<dbReference type="EMBL" id="CP000249">
    <property type="protein sequence ID" value="ABD10104.1"/>
    <property type="molecule type" value="Genomic_DNA"/>
</dbReference>
<reference evidence="5 6" key="1">
    <citation type="journal article" date="2007" name="Genome Res.">
        <title>Genome characteristics of facultatively symbiotic Frankia sp. strains reflect host range and host plant biogeography.</title>
        <authorList>
            <person name="Normand P."/>
            <person name="Lapierre P."/>
            <person name="Tisa L.S."/>
            <person name="Gogarten J.P."/>
            <person name="Alloisio N."/>
            <person name="Bagnarol E."/>
            <person name="Bassi C.A."/>
            <person name="Berry A.M."/>
            <person name="Bickhart D.M."/>
            <person name="Choisne N."/>
            <person name="Couloux A."/>
            <person name="Cournoyer B."/>
            <person name="Cruveiller S."/>
            <person name="Daubin V."/>
            <person name="Demange N."/>
            <person name="Francino M.P."/>
            <person name="Goltsman E."/>
            <person name="Huang Y."/>
            <person name="Kopp O.R."/>
            <person name="Labarre L."/>
            <person name="Lapidus A."/>
            <person name="Lavire C."/>
            <person name="Marechal J."/>
            <person name="Martinez M."/>
            <person name="Mastronunzio J.E."/>
            <person name="Mullin B.C."/>
            <person name="Niemann J."/>
            <person name="Pujic P."/>
            <person name="Rawnsley T."/>
            <person name="Rouy Z."/>
            <person name="Schenowitz C."/>
            <person name="Sellstedt A."/>
            <person name="Tavares F."/>
            <person name="Tomkins J.P."/>
            <person name="Vallenet D."/>
            <person name="Valverde C."/>
            <person name="Wall L.G."/>
            <person name="Wang Y."/>
            <person name="Medigue C."/>
            <person name="Benson D.R."/>
        </authorList>
    </citation>
    <scope>NUCLEOTIDE SEQUENCE [LARGE SCALE GENOMIC DNA]</scope>
    <source>
        <strain evidence="6">DSM 45818 / CECT 9043 / CcI3</strain>
    </source>
</reference>
<dbReference type="InterPro" id="IPR028098">
    <property type="entry name" value="Glyco_trans_4-like_N"/>
</dbReference>
<dbReference type="STRING" id="106370.Francci3_0720"/>
<proteinExistence type="predicted"/>
<dbReference type="CAZy" id="GT4">
    <property type="family name" value="Glycosyltransferase Family 4"/>
</dbReference>
<name>Q2JF38_FRACC</name>
<dbReference type="KEGG" id="fra:Francci3_0720"/>
<dbReference type="CDD" id="cd03809">
    <property type="entry name" value="GT4_MtfB-like"/>
    <property type="match status" value="1"/>
</dbReference>
<accession>Q2JF38</accession>
<dbReference type="Pfam" id="PF13439">
    <property type="entry name" value="Glyco_transf_4"/>
    <property type="match status" value="1"/>
</dbReference>
<dbReference type="SUPFAM" id="SSF53756">
    <property type="entry name" value="UDP-Glycosyltransferase/glycogen phosphorylase"/>
    <property type="match status" value="1"/>
</dbReference>
<evidence type="ECO:0000256" key="1">
    <source>
        <dbReference type="ARBA" id="ARBA00022676"/>
    </source>
</evidence>
<evidence type="ECO:0000313" key="5">
    <source>
        <dbReference type="EMBL" id="ABD10104.1"/>
    </source>
</evidence>
<dbReference type="GO" id="GO:0016757">
    <property type="term" value="F:glycosyltransferase activity"/>
    <property type="evidence" value="ECO:0007669"/>
    <property type="project" value="UniProtKB-KW"/>
</dbReference>
<dbReference type="InterPro" id="IPR001296">
    <property type="entry name" value="Glyco_trans_1"/>
</dbReference>
<dbReference type="HOGENOM" id="CLU_009583_27_6_11"/>
<dbReference type="eggNOG" id="COG0438">
    <property type="taxonomic scope" value="Bacteria"/>
</dbReference>
<evidence type="ECO:0000259" key="4">
    <source>
        <dbReference type="Pfam" id="PF13439"/>
    </source>
</evidence>
<evidence type="ECO:0000256" key="2">
    <source>
        <dbReference type="ARBA" id="ARBA00022679"/>
    </source>
</evidence>
<dbReference type="Gene3D" id="3.40.50.2000">
    <property type="entry name" value="Glycogen Phosphorylase B"/>
    <property type="match status" value="2"/>
</dbReference>